<organism evidence="2 3">
    <name type="scientific">Tulasnella calospora MUT 4182</name>
    <dbReference type="NCBI Taxonomy" id="1051891"/>
    <lineage>
        <taxon>Eukaryota</taxon>
        <taxon>Fungi</taxon>
        <taxon>Dikarya</taxon>
        <taxon>Basidiomycota</taxon>
        <taxon>Agaricomycotina</taxon>
        <taxon>Agaricomycetes</taxon>
        <taxon>Cantharellales</taxon>
        <taxon>Tulasnellaceae</taxon>
        <taxon>Tulasnella</taxon>
    </lineage>
</organism>
<reference evidence="3" key="2">
    <citation type="submission" date="2015-01" db="EMBL/GenBank/DDBJ databases">
        <title>Evolutionary Origins and Diversification of the Mycorrhizal Mutualists.</title>
        <authorList>
            <consortium name="DOE Joint Genome Institute"/>
            <consortium name="Mycorrhizal Genomics Consortium"/>
            <person name="Kohler A."/>
            <person name="Kuo A."/>
            <person name="Nagy L.G."/>
            <person name="Floudas D."/>
            <person name="Copeland A."/>
            <person name="Barry K.W."/>
            <person name="Cichocki N."/>
            <person name="Veneault-Fourrey C."/>
            <person name="LaButti K."/>
            <person name="Lindquist E.A."/>
            <person name="Lipzen A."/>
            <person name="Lundell T."/>
            <person name="Morin E."/>
            <person name="Murat C."/>
            <person name="Riley R."/>
            <person name="Ohm R."/>
            <person name="Sun H."/>
            <person name="Tunlid A."/>
            <person name="Henrissat B."/>
            <person name="Grigoriev I.V."/>
            <person name="Hibbett D.S."/>
            <person name="Martin F."/>
        </authorList>
    </citation>
    <scope>NUCLEOTIDE SEQUENCE [LARGE SCALE GENOMIC DNA]</scope>
    <source>
        <strain evidence="3">MUT 4182</strain>
    </source>
</reference>
<evidence type="ECO:0000313" key="3">
    <source>
        <dbReference type="Proteomes" id="UP000054248"/>
    </source>
</evidence>
<name>A0A0C3PVF1_9AGAM</name>
<gene>
    <name evidence="2" type="ORF">M407DRAFT_31428</name>
</gene>
<evidence type="ECO:0000256" key="1">
    <source>
        <dbReference type="SAM" id="MobiDB-lite"/>
    </source>
</evidence>
<proteinExistence type="predicted"/>
<dbReference type="HOGENOM" id="CLU_1225552_0_0_1"/>
<evidence type="ECO:0000313" key="2">
    <source>
        <dbReference type="EMBL" id="KIO18920.1"/>
    </source>
</evidence>
<keyword evidence="3" id="KW-1185">Reference proteome</keyword>
<feature type="region of interest" description="Disordered" evidence="1">
    <location>
        <begin position="1"/>
        <end position="22"/>
    </location>
</feature>
<dbReference type="AlphaFoldDB" id="A0A0C3PVF1"/>
<accession>A0A0C3PVF1</accession>
<dbReference type="EMBL" id="KN823251">
    <property type="protein sequence ID" value="KIO18920.1"/>
    <property type="molecule type" value="Genomic_DNA"/>
</dbReference>
<sequence>MVTLPANLEPTNSNSTRESLSIGPSISTRQYDASSEGQQIGLLRVVTEEGTRIPQYIWWDYAVEKITGSKASNIYSFPKILTMNRHEALVVSFLPSSSPHQIGCLNSRGNLKKLVISWRDSPAWYYALHGCTNNTPVIKQDPVSAGFVSKLWSFLADGTLQASLSSFSLNNQRQYEETKFTTTEVHMDTSGENIRFVKPGASLEQDQPQGSPVHPFVRARIVFEPL</sequence>
<protein>
    <submittedName>
        <fullName evidence="2">Uncharacterized protein</fullName>
    </submittedName>
</protein>
<feature type="compositionally biased region" description="Polar residues" evidence="1">
    <location>
        <begin position="9"/>
        <end position="22"/>
    </location>
</feature>
<reference evidence="2 3" key="1">
    <citation type="submission" date="2014-04" db="EMBL/GenBank/DDBJ databases">
        <authorList>
            <consortium name="DOE Joint Genome Institute"/>
            <person name="Kuo A."/>
            <person name="Girlanda M."/>
            <person name="Perotto S."/>
            <person name="Kohler A."/>
            <person name="Nagy L.G."/>
            <person name="Floudas D."/>
            <person name="Copeland A."/>
            <person name="Barry K.W."/>
            <person name="Cichocki N."/>
            <person name="Veneault-Fourrey C."/>
            <person name="LaButti K."/>
            <person name="Lindquist E.A."/>
            <person name="Lipzen A."/>
            <person name="Lundell T."/>
            <person name="Morin E."/>
            <person name="Murat C."/>
            <person name="Sun H."/>
            <person name="Tunlid A."/>
            <person name="Henrissat B."/>
            <person name="Grigoriev I.V."/>
            <person name="Hibbett D.S."/>
            <person name="Martin F."/>
            <person name="Nordberg H.P."/>
            <person name="Cantor M.N."/>
            <person name="Hua S.X."/>
        </authorList>
    </citation>
    <scope>NUCLEOTIDE SEQUENCE [LARGE SCALE GENOMIC DNA]</scope>
    <source>
        <strain evidence="2 3">MUT 4182</strain>
    </source>
</reference>
<dbReference type="Proteomes" id="UP000054248">
    <property type="component" value="Unassembled WGS sequence"/>
</dbReference>
<dbReference type="OrthoDB" id="10432198at2759"/>